<evidence type="ECO:0000256" key="4">
    <source>
        <dbReference type="ARBA" id="ARBA00022777"/>
    </source>
</evidence>
<dbReference type="PROSITE" id="PS50011">
    <property type="entry name" value="PROTEIN_KINASE_DOM"/>
    <property type="match status" value="1"/>
</dbReference>
<dbReference type="PANTHER" id="PTHR45646">
    <property type="entry name" value="SERINE/THREONINE-PROTEIN KINASE DOA-RELATED"/>
    <property type="match status" value="1"/>
</dbReference>
<dbReference type="InterPro" id="IPR011009">
    <property type="entry name" value="Kinase-like_dom_sf"/>
</dbReference>
<dbReference type="VEuPathDB" id="FungiDB:ASPWEDRAFT_317264"/>
<dbReference type="Proteomes" id="UP000184383">
    <property type="component" value="Unassembled WGS sequence"/>
</dbReference>
<reference evidence="9" key="1">
    <citation type="journal article" date="2017" name="Genome Biol.">
        <title>Comparative genomics reveals high biological diversity and specific adaptations in the industrially and medically important fungal genus Aspergillus.</title>
        <authorList>
            <person name="de Vries R.P."/>
            <person name="Riley R."/>
            <person name="Wiebenga A."/>
            <person name="Aguilar-Osorio G."/>
            <person name="Amillis S."/>
            <person name="Uchima C.A."/>
            <person name="Anderluh G."/>
            <person name="Asadollahi M."/>
            <person name="Askin M."/>
            <person name="Barry K."/>
            <person name="Battaglia E."/>
            <person name="Bayram O."/>
            <person name="Benocci T."/>
            <person name="Braus-Stromeyer S.A."/>
            <person name="Caldana C."/>
            <person name="Canovas D."/>
            <person name="Cerqueira G.C."/>
            <person name="Chen F."/>
            <person name="Chen W."/>
            <person name="Choi C."/>
            <person name="Clum A."/>
            <person name="Dos Santos R.A."/>
            <person name="Damasio A.R."/>
            <person name="Diallinas G."/>
            <person name="Emri T."/>
            <person name="Fekete E."/>
            <person name="Flipphi M."/>
            <person name="Freyberg S."/>
            <person name="Gallo A."/>
            <person name="Gournas C."/>
            <person name="Habgood R."/>
            <person name="Hainaut M."/>
            <person name="Harispe M.L."/>
            <person name="Henrissat B."/>
            <person name="Hilden K.S."/>
            <person name="Hope R."/>
            <person name="Hossain A."/>
            <person name="Karabika E."/>
            <person name="Karaffa L."/>
            <person name="Karanyi Z."/>
            <person name="Krasevec N."/>
            <person name="Kuo A."/>
            <person name="Kusch H."/>
            <person name="LaButti K."/>
            <person name="Lagendijk E.L."/>
            <person name="Lapidus A."/>
            <person name="Levasseur A."/>
            <person name="Lindquist E."/>
            <person name="Lipzen A."/>
            <person name="Logrieco A.F."/>
            <person name="MacCabe A."/>
            <person name="Maekelae M.R."/>
            <person name="Malavazi I."/>
            <person name="Melin P."/>
            <person name="Meyer V."/>
            <person name="Mielnichuk N."/>
            <person name="Miskei M."/>
            <person name="Molnar A.P."/>
            <person name="Mule G."/>
            <person name="Ngan C.Y."/>
            <person name="Orejas M."/>
            <person name="Orosz E."/>
            <person name="Ouedraogo J.P."/>
            <person name="Overkamp K.M."/>
            <person name="Park H.-S."/>
            <person name="Perrone G."/>
            <person name="Piumi F."/>
            <person name="Punt P.J."/>
            <person name="Ram A.F."/>
            <person name="Ramon A."/>
            <person name="Rauscher S."/>
            <person name="Record E."/>
            <person name="Riano-Pachon D.M."/>
            <person name="Robert V."/>
            <person name="Roehrig J."/>
            <person name="Ruller R."/>
            <person name="Salamov A."/>
            <person name="Salih N.S."/>
            <person name="Samson R.A."/>
            <person name="Sandor E."/>
            <person name="Sanguinetti M."/>
            <person name="Schuetze T."/>
            <person name="Sepcic K."/>
            <person name="Shelest E."/>
            <person name="Sherlock G."/>
            <person name="Sophianopoulou V."/>
            <person name="Squina F.M."/>
            <person name="Sun H."/>
            <person name="Susca A."/>
            <person name="Todd R.B."/>
            <person name="Tsang A."/>
            <person name="Unkles S.E."/>
            <person name="van de Wiele N."/>
            <person name="van Rossen-Uffink D."/>
            <person name="Oliveira J.V."/>
            <person name="Vesth T.C."/>
            <person name="Visser J."/>
            <person name="Yu J.-H."/>
            <person name="Zhou M."/>
            <person name="Andersen M.R."/>
            <person name="Archer D.B."/>
            <person name="Baker S.E."/>
            <person name="Benoit I."/>
            <person name="Brakhage A.A."/>
            <person name="Braus G.H."/>
            <person name="Fischer R."/>
            <person name="Frisvad J.C."/>
            <person name="Goldman G.H."/>
            <person name="Houbraken J."/>
            <person name="Oakley B."/>
            <person name="Pocsi I."/>
            <person name="Scazzocchio C."/>
            <person name="Seiboth B."/>
            <person name="vanKuyk P.A."/>
            <person name="Wortman J."/>
            <person name="Dyer P.S."/>
            <person name="Grigoriev I.V."/>
        </authorList>
    </citation>
    <scope>NUCLEOTIDE SEQUENCE [LARGE SCALE GENOMIC DNA]</scope>
    <source>
        <strain evidence="9">DTO 134E9</strain>
    </source>
</reference>
<dbReference type="Gene3D" id="3.30.200.20">
    <property type="entry name" value="Phosphorylase Kinase, domain 1"/>
    <property type="match status" value="1"/>
</dbReference>
<protein>
    <recommendedName>
        <fullName evidence="7">Protein kinase domain-containing protein</fullName>
    </recommendedName>
</protein>
<evidence type="ECO:0000256" key="2">
    <source>
        <dbReference type="ARBA" id="ARBA00022679"/>
    </source>
</evidence>
<keyword evidence="1" id="KW-0723">Serine/threonine-protein kinase</keyword>
<dbReference type="GO" id="GO:0004674">
    <property type="term" value="F:protein serine/threonine kinase activity"/>
    <property type="evidence" value="ECO:0007669"/>
    <property type="project" value="UniProtKB-KW"/>
</dbReference>
<dbReference type="AlphaFoldDB" id="A0A1L9RTJ2"/>
<dbReference type="OrthoDB" id="5979581at2759"/>
<gene>
    <name evidence="8" type="ORF">ASPWEDRAFT_317264</name>
</gene>
<evidence type="ECO:0000256" key="1">
    <source>
        <dbReference type="ARBA" id="ARBA00022527"/>
    </source>
</evidence>
<dbReference type="RefSeq" id="XP_040691926.1">
    <property type="nucleotide sequence ID" value="XM_040833575.1"/>
</dbReference>
<dbReference type="STRING" id="1073089.A0A1L9RTJ2"/>
<dbReference type="PROSITE" id="PS00107">
    <property type="entry name" value="PROTEIN_KINASE_ATP"/>
    <property type="match status" value="1"/>
</dbReference>
<evidence type="ECO:0000256" key="6">
    <source>
        <dbReference type="PROSITE-ProRule" id="PRU10141"/>
    </source>
</evidence>
<evidence type="ECO:0000256" key="3">
    <source>
        <dbReference type="ARBA" id="ARBA00022741"/>
    </source>
</evidence>
<keyword evidence="2" id="KW-0808">Transferase</keyword>
<dbReference type="InterPro" id="IPR000719">
    <property type="entry name" value="Prot_kinase_dom"/>
</dbReference>
<keyword evidence="3 6" id="KW-0547">Nucleotide-binding</keyword>
<sequence length="463" mass="52697">MIKSFFSLMRPPLLSSTSFSPCPLSPYLPHRTSRAFSASTFKLMSSPMEMSPILYRPIEYVERMEYYEPGGYHPVKIGDYFLNRYRIVHKLGHGTYSTIWLAQDETSNKNVAVKVCRASFNALEIGMLAKLSAPSSDRGRAIIPSILDRFNIQGPNGDHVCLVTSPARMSVSDAKKESWISLFQLEVARAIAAQLVIAVQYIHSQRFVHGDLHQGNILFLPSCEFTAELPTEKIYKKYGEPEFEPVNRLDGQKLPTGVPEHGVVPIWLGEASENVTLLESRILLSDFGEAFSPAQEKKFESHAPLLIRPPEARFEPTKSLTSSSDIWSLACTIWDIIAQKTLFEGIMTDEDDMTCQQIGLLGPLPTEWQEKHGESIHQSKYLNRSLEGHFEKTVQKARIRARMPSLGSEEQNALLSMFRSMLSFKPENRPSAQQVLESEWMVNWALPEYEKIRNSQCYMWRWL</sequence>
<dbReference type="GeneID" id="63749423"/>
<dbReference type="Gene3D" id="1.10.510.10">
    <property type="entry name" value="Transferase(Phosphotransferase) domain 1"/>
    <property type="match status" value="1"/>
</dbReference>
<accession>A0A1L9RTJ2</accession>
<feature type="binding site" evidence="6">
    <location>
        <position position="114"/>
    </location>
    <ligand>
        <name>ATP</name>
        <dbReference type="ChEBI" id="CHEBI:30616"/>
    </ligand>
</feature>
<dbReference type="PANTHER" id="PTHR45646:SF11">
    <property type="entry name" value="SERINE_THREONINE-PROTEIN KINASE DOA"/>
    <property type="match status" value="1"/>
</dbReference>
<name>A0A1L9RTJ2_ASPWE</name>
<evidence type="ECO:0000256" key="5">
    <source>
        <dbReference type="ARBA" id="ARBA00022840"/>
    </source>
</evidence>
<dbReference type="SMART" id="SM00220">
    <property type="entry name" value="S_TKc"/>
    <property type="match status" value="1"/>
</dbReference>
<organism evidence="8 9">
    <name type="scientific">Aspergillus wentii DTO 134E9</name>
    <dbReference type="NCBI Taxonomy" id="1073089"/>
    <lineage>
        <taxon>Eukaryota</taxon>
        <taxon>Fungi</taxon>
        <taxon>Dikarya</taxon>
        <taxon>Ascomycota</taxon>
        <taxon>Pezizomycotina</taxon>
        <taxon>Eurotiomycetes</taxon>
        <taxon>Eurotiomycetidae</taxon>
        <taxon>Eurotiales</taxon>
        <taxon>Aspergillaceae</taxon>
        <taxon>Aspergillus</taxon>
        <taxon>Aspergillus subgen. Cremei</taxon>
    </lineage>
</organism>
<evidence type="ECO:0000259" key="7">
    <source>
        <dbReference type="PROSITE" id="PS50011"/>
    </source>
</evidence>
<dbReference type="EMBL" id="KV878210">
    <property type="protein sequence ID" value="OJJ38250.1"/>
    <property type="molecule type" value="Genomic_DNA"/>
</dbReference>
<keyword evidence="9" id="KW-1185">Reference proteome</keyword>
<evidence type="ECO:0000313" key="9">
    <source>
        <dbReference type="Proteomes" id="UP000184383"/>
    </source>
</evidence>
<dbReference type="GO" id="GO:0043484">
    <property type="term" value="P:regulation of RNA splicing"/>
    <property type="evidence" value="ECO:0007669"/>
    <property type="project" value="TreeGrafter"/>
</dbReference>
<dbReference type="GO" id="GO:0005524">
    <property type="term" value="F:ATP binding"/>
    <property type="evidence" value="ECO:0007669"/>
    <property type="project" value="UniProtKB-UniRule"/>
</dbReference>
<evidence type="ECO:0000313" key="8">
    <source>
        <dbReference type="EMBL" id="OJJ38250.1"/>
    </source>
</evidence>
<dbReference type="Pfam" id="PF00069">
    <property type="entry name" value="Pkinase"/>
    <property type="match status" value="2"/>
</dbReference>
<proteinExistence type="predicted"/>
<dbReference type="SUPFAM" id="SSF56112">
    <property type="entry name" value="Protein kinase-like (PK-like)"/>
    <property type="match status" value="1"/>
</dbReference>
<keyword evidence="5 6" id="KW-0067">ATP-binding</keyword>
<dbReference type="InterPro" id="IPR051175">
    <property type="entry name" value="CLK_kinases"/>
</dbReference>
<feature type="domain" description="Protein kinase" evidence="7">
    <location>
        <begin position="85"/>
        <end position="441"/>
    </location>
</feature>
<keyword evidence="4" id="KW-0418">Kinase</keyword>
<dbReference type="GO" id="GO:0005634">
    <property type="term" value="C:nucleus"/>
    <property type="evidence" value="ECO:0007669"/>
    <property type="project" value="TreeGrafter"/>
</dbReference>
<dbReference type="InterPro" id="IPR017441">
    <property type="entry name" value="Protein_kinase_ATP_BS"/>
</dbReference>